<dbReference type="AlphaFoldDB" id="A0A816SIM5"/>
<dbReference type="SUPFAM" id="SSF56672">
    <property type="entry name" value="DNA/RNA polymerases"/>
    <property type="match status" value="1"/>
</dbReference>
<dbReference type="Gene3D" id="3.30.70.270">
    <property type="match status" value="1"/>
</dbReference>
<dbReference type="Proteomes" id="UP000663824">
    <property type="component" value="Unassembled WGS sequence"/>
</dbReference>
<proteinExistence type="predicted"/>
<dbReference type="PROSITE" id="PS50878">
    <property type="entry name" value="RT_POL"/>
    <property type="match status" value="1"/>
</dbReference>
<dbReference type="EMBL" id="CAJOBI010058719">
    <property type="protein sequence ID" value="CAF4406071.1"/>
    <property type="molecule type" value="Genomic_DNA"/>
</dbReference>
<evidence type="ECO:0000313" key="3">
    <source>
        <dbReference type="EMBL" id="CAF4406071.1"/>
    </source>
</evidence>
<organism evidence="2 4">
    <name type="scientific">Rotaria magnacalcarata</name>
    <dbReference type="NCBI Taxonomy" id="392030"/>
    <lineage>
        <taxon>Eukaryota</taxon>
        <taxon>Metazoa</taxon>
        <taxon>Spiralia</taxon>
        <taxon>Gnathifera</taxon>
        <taxon>Rotifera</taxon>
        <taxon>Eurotatoria</taxon>
        <taxon>Bdelloidea</taxon>
        <taxon>Philodinida</taxon>
        <taxon>Philodinidae</taxon>
        <taxon>Rotaria</taxon>
    </lineage>
</organism>
<dbReference type="InterPro" id="IPR043502">
    <property type="entry name" value="DNA/RNA_pol_sf"/>
</dbReference>
<reference evidence="2" key="1">
    <citation type="submission" date="2021-02" db="EMBL/GenBank/DDBJ databases">
        <authorList>
            <person name="Nowell W R."/>
        </authorList>
    </citation>
    <scope>NUCLEOTIDE SEQUENCE</scope>
</reference>
<dbReference type="InterPro" id="IPR000477">
    <property type="entry name" value="RT_dom"/>
</dbReference>
<comment type="caution">
    <text evidence="2">The sequence shown here is derived from an EMBL/GenBank/DDBJ whole genome shotgun (WGS) entry which is preliminary data.</text>
</comment>
<gene>
    <name evidence="2" type="ORF">MBJ925_LOCUS19902</name>
    <name evidence="3" type="ORF">SMN809_LOCUS30669</name>
</gene>
<dbReference type="PANTHER" id="PTHR35450">
    <property type="entry name" value="REVERSE TRANSCRIPTASE DOMAIN-CONTAINING PROTEIN"/>
    <property type="match status" value="1"/>
</dbReference>
<evidence type="ECO:0000259" key="1">
    <source>
        <dbReference type="PROSITE" id="PS50878"/>
    </source>
</evidence>
<feature type="domain" description="Reverse transcriptase" evidence="1">
    <location>
        <begin position="1"/>
        <end position="235"/>
    </location>
</feature>
<name>A0A816SIM5_9BILA</name>
<evidence type="ECO:0000313" key="2">
    <source>
        <dbReference type="EMBL" id="CAF2088437.1"/>
    </source>
</evidence>
<evidence type="ECO:0000313" key="4">
    <source>
        <dbReference type="Proteomes" id="UP000663824"/>
    </source>
</evidence>
<dbReference type="InterPro" id="IPR043128">
    <property type="entry name" value="Rev_trsase/Diguanyl_cyclase"/>
</dbReference>
<dbReference type="Pfam" id="PF00078">
    <property type="entry name" value="RVT_1"/>
    <property type="match status" value="1"/>
</dbReference>
<dbReference type="PANTHER" id="PTHR35450:SF2">
    <property type="entry name" value="REVERSE TRANSCRIPTASE DOMAIN-CONTAINING PROTEIN"/>
    <property type="match status" value="1"/>
</dbReference>
<accession>A0A816SIM5</accession>
<protein>
    <recommendedName>
        <fullName evidence="1">Reverse transcriptase domain-containing protein</fullName>
    </recommendedName>
</protein>
<dbReference type="Proteomes" id="UP000676336">
    <property type="component" value="Unassembled WGS sequence"/>
</dbReference>
<sequence length="711" mass="80014">MPEEQIALRGGVWGCTHALTLDQTLTADAQYQKQRPLSVAWIDYAKAFDSVPHSYIKWLFSVLRIPDLLKKFLVSIMANWRVRYEVRINRGQTDRSNYLKIRSGVLQGDSFSPLLFCLAMAPISHALNNVAGAYVTASGTKTNMQLSLSHIFYMDDLKLYGNSRESLAKQIECVTSISKDIHMELNEKKCAVAHFTPKSLKKKQVPVNPVATVEKSINFPLLDAESVYKYLGIEQRLGVNETEAWDRVVERCYTVAHKIWSSELTFRQKIVTHNATVNPSLNYVASCIIKGNGTYASALKRGDTADTQLRKVLKEQKSRYNANCVARLYLPAEQGGCGLRSVKDSLQESTIYSWAYLCTKPELRSSLNLFKNMANRGKRCVISDAQSILKTYNINAEIDEAHSTVILDGAIFVDAKTLARHVVSLMRTANNNMRYEKWRDLPLAGRVLSSNANIDLVASFAWLKQGMLSSTAVRNVLAAQEGCLLTKTHPVHTKHSADLSCRACRKSKETIAHVISNCTTWLPTLYVDRHDSAARNIYYKLCQKYGLVPPHYTQQVLPVQENDTIKLYWNQPVQTKKIIRHNKPDIILFDKIKKTALVIEFAISWFTGIERQIDIKTNRYCVNGNYDQDLNVPYPNGDNLLRELQTAGWDASFLPIVIGATGEVLLGLSGKIKENLGISSEAADECIERMQRSAVLGTSRIIKNHLSKKAN</sequence>
<dbReference type="EMBL" id="CAJNRE010010154">
    <property type="protein sequence ID" value="CAF2088437.1"/>
    <property type="molecule type" value="Genomic_DNA"/>
</dbReference>